<keyword evidence="3" id="KW-0472">Membrane</keyword>
<dbReference type="InterPro" id="IPR016039">
    <property type="entry name" value="Thiolase-like"/>
</dbReference>
<dbReference type="RefSeq" id="WP_153455619.1">
    <property type="nucleotide sequence ID" value="NZ_WEGJ01000024.1"/>
</dbReference>
<dbReference type="SUPFAM" id="SSF53901">
    <property type="entry name" value="Thiolase-like"/>
    <property type="match status" value="1"/>
</dbReference>
<keyword evidence="1" id="KW-0808">Transferase</keyword>
<keyword evidence="3" id="KW-1133">Transmembrane helix</keyword>
<dbReference type="Pfam" id="PF08541">
    <property type="entry name" value="ACP_syn_III_C"/>
    <property type="match status" value="1"/>
</dbReference>
<dbReference type="Proteomes" id="UP000466345">
    <property type="component" value="Unassembled WGS sequence"/>
</dbReference>
<reference evidence="5 6" key="1">
    <citation type="submission" date="2019-10" db="EMBL/GenBank/DDBJ databases">
        <title>Streptomyces smaragdinus sp. nov. and Streptomyces fabii sp. nov., isolated from the gut of fungus growing-termite Macrotermes natalensis.</title>
        <authorList>
            <person name="Schwitalla J."/>
            <person name="Benndorf R."/>
            <person name="Martin K."/>
            <person name="De Beer W."/>
            <person name="Kaster A.-K."/>
            <person name="Vollmers J."/>
            <person name="Poulsen M."/>
            <person name="Beemelmanns C."/>
        </authorList>
    </citation>
    <scope>NUCLEOTIDE SEQUENCE [LARGE SCALE GENOMIC DNA]</scope>
    <source>
        <strain evidence="5 6">RB5</strain>
    </source>
</reference>
<evidence type="ECO:0000313" key="5">
    <source>
        <dbReference type="EMBL" id="MQY14770.1"/>
    </source>
</evidence>
<comment type="caution">
    <text evidence="5">The sequence shown here is derived from an EMBL/GenBank/DDBJ whole genome shotgun (WGS) entry which is preliminary data.</text>
</comment>
<protein>
    <recommendedName>
        <fullName evidence="4">Beta-ketoacyl-[acyl-carrier-protein] synthase III C-terminal domain-containing protein</fullName>
    </recommendedName>
</protein>
<dbReference type="PANTHER" id="PTHR34069:SF2">
    <property type="entry name" value="BETA-KETOACYL-[ACYL-CARRIER-PROTEIN] SYNTHASE III"/>
    <property type="match status" value="1"/>
</dbReference>
<keyword evidence="2" id="KW-0012">Acyltransferase</keyword>
<dbReference type="GO" id="GO:0044550">
    <property type="term" value="P:secondary metabolite biosynthetic process"/>
    <property type="evidence" value="ECO:0007669"/>
    <property type="project" value="TreeGrafter"/>
</dbReference>
<dbReference type="GO" id="GO:0016747">
    <property type="term" value="F:acyltransferase activity, transferring groups other than amino-acyl groups"/>
    <property type="evidence" value="ECO:0007669"/>
    <property type="project" value="UniProtKB-ARBA"/>
</dbReference>
<sequence>MTALTEVAAHLAPEPVRIADMAPRLRLSDRDLALFHRYFGLKEVRLAPDADLRDQIVAAARELTGLQGNEQRVKYVVSARTIPLCARASENPVHVAADELGLAHAEVFTVTQQACASGLAAVDLAGRLLAEDGDPDALALVLTGEKALWHRSQMLPGTTVMGESSAACLVSARGSGDVLRSYVTRTFGEYYNVDLPAPHGEEFERQYPHMLTSVIREAVEAAGIELEDLAWILPHNVNRISWARAAKMLGFPRSRIYLDNVPLLGHSFCADPFVNFAGLRDSGQLRTGDFYLTAVVGLGATFAAAVFRH</sequence>
<evidence type="ECO:0000256" key="1">
    <source>
        <dbReference type="ARBA" id="ARBA00022679"/>
    </source>
</evidence>
<proteinExistence type="predicted"/>
<evidence type="ECO:0000256" key="2">
    <source>
        <dbReference type="ARBA" id="ARBA00023315"/>
    </source>
</evidence>
<dbReference type="AlphaFoldDB" id="A0A7K0CMR3"/>
<dbReference type="InterPro" id="IPR013747">
    <property type="entry name" value="ACP_syn_III_C"/>
</dbReference>
<feature type="transmembrane region" description="Helical" evidence="3">
    <location>
        <begin position="290"/>
        <end position="307"/>
    </location>
</feature>
<accession>A0A7K0CMR3</accession>
<evidence type="ECO:0000259" key="4">
    <source>
        <dbReference type="Pfam" id="PF08541"/>
    </source>
</evidence>
<dbReference type="OrthoDB" id="2636646at2"/>
<dbReference type="EMBL" id="WEGJ01000024">
    <property type="protein sequence ID" value="MQY14770.1"/>
    <property type="molecule type" value="Genomic_DNA"/>
</dbReference>
<keyword evidence="6" id="KW-1185">Reference proteome</keyword>
<gene>
    <name evidence="5" type="ORF">SRB5_49460</name>
</gene>
<evidence type="ECO:0000313" key="6">
    <source>
        <dbReference type="Proteomes" id="UP000466345"/>
    </source>
</evidence>
<keyword evidence="3" id="KW-0812">Transmembrane</keyword>
<evidence type="ECO:0000256" key="3">
    <source>
        <dbReference type="SAM" id="Phobius"/>
    </source>
</evidence>
<name>A0A7K0CMR3_9ACTN</name>
<feature type="domain" description="Beta-ketoacyl-[acyl-carrier-protein] synthase III C-terminal" evidence="4">
    <location>
        <begin position="220"/>
        <end position="308"/>
    </location>
</feature>
<dbReference type="Gene3D" id="3.40.47.10">
    <property type="match status" value="2"/>
</dbReference>
<organism evidence="5 6">
    <name type="scientific">Streptomyces smaragdinus</name>
    <dbReference type="NCBI Taxonomy" id="2585196"/>
    <lineage>
        <taxon>Bacteria</taxon>
        <taxon>Bacillati</taxon>
        <taxon>Actinomycetota</taxon>
        <taxon>Actinomycetes</taxon>
        <taxon>Kitasatosporales</taxon>
        <taxon>Streptomycetaceae</taxon>
        <taxon>Streptomyces</taxon>
    </lineage>
</organism>
<dbReference type="PANTHER" id="PTHR34069">
    <property type="entry name" value="3-OXOACYL-[ACYL-CARRIER-PROTEIN] SYNTHASE 3"/>
    <property type="match status" value="1"/>
</dbReference>